<evidence type="ECO:0000256" key="6">
    <source>
        <dbReference type="ARBA" id="ARBA00022454"/>
    </source>
</evidence>
<keyword evidence="18" id="KW-1185">Reference proteome</keyword>
<dbReference type="Proteomes" id="UP000001640">
    <property type="component" value="Chromosome 1"/>
</dbReference>
<dbReference type="FunCoup" id="G0V7Z8">
    <property type="interactions" value="42"/>
</dbReference>
<reference evidence="17 18" key="1">
    <citation type="journal article" date="2011" name="Proc. Natl. Acad. Sci. U.S.A.">
        <title>Evolutionary erosion of yeast sex chromosomes by mating-type switching accidents.</title>
        <authorList>
            <person name="Gordon J.L."/>
            <person name="Armisen D."/>
            <person name="Proux-Wera E."/>
            <person name="Oheigeartaigh S.S."/>
            <person name="Byrne K.P."/>
            <person name="Wolfe K.H."/>
        </authorList>
    </citation>
    <scope>NUCLEOTIDE SEQUENCE [LARGE SCALE GENOMIC DNA]</scope>
    <source>
        <strain evidence="18">ATCC 76901 / BCRC 22586 / CBS 4309 / NBRC 1992 / NRRL Y-12630</strain>
    </source>
</reference>
<evidence type="ECO:0000256" key="11">
    <source>
        <dbReference type="ARBA" id="ARBA00022838"/>
    </source>
</evidence>
<reference key="2">
    <citation type="submission" date="2011-08" db="EMBL/GenBank/DDBJ databases">
        <title>Genome sequence of Naumovozyma castellii.</title>
        <authorList>
            <person name="Gordon J.L."/>
            <person name="Armisen D."/>
            <person name="Proux-Wera E."/>
            <person name="OhEigeartaigh S.S."/>
            <person name="Byrne K.P."/>
            <person name="Wolfe K.H."/>
        </authorList>
    </citation>
    <scope>NUCLEOTIDE SEQUENCE</scope>
    <source>
        <strain>Type strain:CBS 4309</strain>
    </source>
</reference>
<evidence type="ECO:0000256" key="2">
    <source>
        <dbReference type="ARBA" id="ARBA00004186"/>
    </source>
</evidence>
<evidence type="ECO:0000256" key="10">
    <source>
        <dbReference type="ARBA" id="ARBA00022776"/>
    </source>
</evidence>
<keyword evidence="9" id="KW-0493">Microtubule</keyword>
<dbReference type="OMA" id="YEYPMSI"/>
<evidence type="ECO:0000256" key="9">
    <source>
        <dbReference type="ARBA" id="ARBA00022701"/>
    </source>
</evidence>
<keyword evidence="13" id="KW-0539">Nucleus</keyword>
<keyword evidence="10" id="KW-0498">Mitosis</keyword>
<accession>G0V7Z8</accession>
<evidence type="ECO:0000256" key="3">
    <source>
        <dbReference type="ARBA" id="ARBA00004629"/>
    </source>
</evidence>
<dbReference type="GeneID" id="96901075"/>
<dbReference type="RefSeq" id="XP_003673977.1">
    <property type="nucleotide sequence ID" value="XM_003673929.1"/>
</dbReference>
<keyword evidence="6" id="KW-0158">Chromosome</keyword>
<dbReference type="GO" id="GO:1990758">
    <property type="term" value="P:mitotic sister chromatid biorientation"/>
    <property type="evidence" value="ECO:0007669"/>
    <property type="project" value="EnsemblFungi"/>
</dbReference>
<dbReference type="PANTHER" id="PTHR28025:SF1">
    <property type="entry name" value="DASH COMPLEX SUBUNIT DAD1"/>
    <property type="match status" value="1"/>
</dbReference>
<keyword evidence="12" id="KW-0206">Cytoskeleton</keyword>
<dbReference type="GO" id="GO:0051987">
    <property type="term" value="P:positive regulation of attachment of spindle microtubules to kinetochore"/>
    <property type="evidence" value="ECO:0007669"/>
    <property type="project" value="EnsemblFungi"/>
</dbReference>
<evidence type="ECO:0000256" key="8">
    <source>
        <dbReference type="ARBA" id="ARBA00022618"/>
    </source>
</evidence>
<evidence type="ECO:0000256" key="16">
    <source>
        <dbReference type="ARBA" id="ARBA00030566"/>
    </source>
</evidence>
<evidence type="ECO:0000256" key="5">
    <source>
        <dbReference type="ARBA" id="ARBA00020261"/>
    </source>
</evidence>
<evidence type="ECO:0000256" key="7">
    <source>
        <dbReference type="ARBA" id="ARBA00022490"/>
    </source>
</evidence>
<dbReference type="eggNOG" id="ENOG502SBWQ">
    <property type="taxonomic scope" value="Eukaryota"/>
</dbReference>
<dbReference type="STRING" id="1064592.G0V7Z8"/>
<evidence type="ECO:0000256" key="15">
    <source>
        <dbReference type="ARBA" id="ARBA00023328"/>
    </source>
</evidence>
<dbReference type="Pfam" id="PF08649">
    <property type="entry name" value="DASH_Dad1"/>
    <property type="match status" value="1"/>
</dbReference>
<evidence type="ECO:0000313" key="18">
    <source>
        <dbReference type="Proteomes" id="UP000001640"/>
    </source>
</evidence>
<dbReference type="EMBL" id="HE576752">
    <property type="protein sequence ID" value="CCC67596.1"/>
    <property type="molecule type" value="Genomic_DNA"/>
</dbReference>
<dbReference type="GO" id="GO:0042729">
    <property type="term" value="C:DASH complex"/>
    <property type="evidence" value="ECO:0007669"/>
    <property type="project" value="EnsemblFungi"/>
</dbReference>
<dbReference type="PANTHER" id="PTHR28025">
    <property type="entry name" value="DASH COMPLEX SUBUNIT DAD1"/>
    <property type="match status" value="1"/>
</dbReference>
<evidence type="ECO:0000256" key="12">
    <source>
        <dbReference type="ARBA" id="ARBA00023212"/>
    </source>
</evidence>
<dbReference type="AlphaFoldDB" id="G0V7Z8"/>
<evidence type="ECO:0000256" key="14">
    <source>
        <dbReference type="ARBA" id="ARBA00023306"/>
    </source>
</evidence>
<protein>
    <recommendedName>
        <fullName evidence="5">DASH complex subunit DAD1</fullName>
    </recommendedName>
    <alternativeName>
        <fullName evidence="16">Outer kinetochore protein DAD1</fullName>
    </alternativeName>
</protein>
<keyword evidence="14" id="KW-0131">Cell cycle</keyword>
<dbReference type="GO" id="GO:0051301">
    <property type="term" value="P:cell division"/>
    <property type="evidence" value="ECO:0007669"/>
    <property type="project" value="UniProtKB-KW"/>
</dbReference>
<dbReference type="GO" id="GO:0031116">
    <property type="term" value="P:positive regulation of microtubule polymerization"/>
    <property type="evidence" value="ECO:0007669"/>
    <property type="project" value="EnsemblFungi"/>
</dbReference>
<dbReference type="InParanoid" id="G0V7Z8"/>
<dbReference type="GO" id="GO:0051010">
    <property type="term" value="F:microtubule plus-end binding"/>
    <property type="evidence" value="ECO:0007669"/>
    <property type="project" value="EnsemblFungi"/>
</dbReference>
<dbReference type="GO" id="GO:0005876">
    <property type="term" value="C:spindle microtubule"/>
    <property type="evidence" value="ECO:0007669"/>
    <property type="project" value="TreeGrafter"/>
</dbReference>
<dbReference type="GO" id="GO:0044732">
    <property type="term" value="C:mitotic spindle pole body"/>
    <property type="evidence" value="ECO:0007669"/>
    <property type="project" value="TreeGrafter"/>
</dbReference>
<keyword evidence="7" id="KW-0963">Cytoplasm</keyword>
<proteinExistence type="inferred from homology"/>
<sequence>MITEIHESLIRRQVNTVSSTSIYEYPMSITRESGEIRDESVTISEGDKKFIAQRDLILQEITVTMDSILNGLNELNISLESSIAVGKEFESVADLWKTFYDGLESVTEREENELDDEVKEK</sequence>
<dbReference type="OrthoDB" id="5566853at2759"/>
<organism evidence="17 18">
    <name type="scientific">Naumovozyma castellii</name>
    <name type="common">Yeast</name>
    <name type="synonym">Saccharomyces castellii</name>
    <dbReference type="NCBI Taxonomy" id="27288"/>
    <lineage>
        <taxon>Eukaryota</taxon>
        <taxon>Fungi</taxon>
        <taxon>Dikarya</taxon>
        <taxon>Ascomycota</taxon>
        <taxon>Saccharomycotina</taxon>
        <taxon>Saccharomycetes</taxon>
        <taxon>Saccharomycetales</taxon>
        <taxon>Saccharomycetaceae</taxon>
        <taxon>Naumovozyma</taxon>
    </lineage>
</organism>
<dbReference type="GO" id="GO:1990976">
    <property type="term" value="P:protein transport along microtubule to mitotic spindle pole body"/>
    <property type="evidence" value="ECO:0007669"/>
    <property type="project" value="EnsemblFungi"/>
</dbReference>
<evidence type="ECO:0000256" key="1">
    <source>
        <dbReference type="ARBA" id="ARBA00004123"/>
    </source>
</evidence>
<dbReference type="HOGENOM" id="CLU_2038668_0_0_1"/>
<dbReference type="KEGG" id="ncs:NCAS_0A10380"/>
<keyword evidence="8" id="KW-0132">Cell division</keyword>
<gene>
    <name evidence="17" type="primary">NCAS0A10380</name>
    <name evidence="17" type="ordered locus">NCAS_0A10380</name>
</gene>
<evidence type="ECO:0000313" key="17">
    <source>
        <dbReference type="EMBL" id="CCC67596.1"/>
    </source>
</evidence>
<dbReference type="InterPro" id="IPR013958">
    <property type="entry name" value="DASH_Dad1"/>
</dbReference>
<dbReference type="GO" id="GO:0072686">
    <property type="term" value="C:mitotic spindle"/>
    <property type="evidence" value="ECO:0007669"/>
    <property type="project" value="InterPro"/>
</dbReference>
<comment type="subcellular location">
    <subcellularLocation>
        <location evidence="3">Chromosome</location>
        <location evidence="3">Centromere</location>
        <location evidence="3">Kinetochore</location>
    </subcellularLocation>
    <subcellularLocation>
        <location evidence="2">Cytoplasm</location>
        <location evidence="2">Cytoskeleton</location>
        <location evidence="2">Spindle</location>
    </subcellularLocation>
    <subcellularLocation>
        <location evidence="1">Nucleus</location>
    </subcellularLocation>
</comment>
<comment type="similarity">
    <text evidence="4">Belongs to the DASH complex DAD1 family.</text>
</comment>
<keyword evidence="11" id="KW-0995">Kinetochore</keyword>
<evidence type="ECO:0000256" key="13">
    <source>
        <dbReference type="ARBA" id="ARBA00023242"/>
    </source>
</evidence>
<name>G0V7Z8_NAUCA</name>
<keyword evidence="15" id="KW-0137">Centromere</keyword>
<evidence type="ECO:0000256" key="4">
    <source>
        <dbReference type="ARBA" id="ARBA00010146"/>
    </source>
</evidence>